<keyword evidence="2" id="KW-1133">Transmembrane helix</keyword>
<feature type="transmembrane region" description="Helical" evidence="2">
    <location>
        <begin position="134"/>
        <end position="151"/>
    </location>
</feature>
<feature type="compositionally biased region" description="Low complexity" evidence="1">
    <location>
        <begin position="352"/>
        <end position="361"/>
    </location>
</feature>
<organism evidence="3 4">
    <name type="scientific">Streptomyces olindensis</name>
    <dbReference type="NCBI Taxonomy" id="358823"/>
    <lineage>
        <taxon>Bacteria</taxon>
        <taxon>Bacillati</taxon>
        <taxon>Actinomycetota</taxon>
        <taxon>Actinomycetes</taxon>
        <taxon>Kitasatosporales</taxon>
        <taxon>Streptomycetaceae</taxon>
        <taxon>Streptomyces</taxon>
    </lineage>
</organism>
<keyword evidence="2" id="KW-0812">Transmembrane</keyword>
<keyword evidence="4" id="KW-1185">Reference proteome</keyword>
<dbReference type="EMBL" id="JBEYBN010000001">
    <property type="protein sequence ID" value="MEU2264998.1"/>
    <property type="molecule type" value="Genomic_DNA"/>
</dbReference>
<gene>
    <name evidence="3" type="ORF">ABZ568_00790</name>
</gene>
<proteinExistence type="predicted"/>
<evidence type="ECO:0000313" key="4">
    <source>
        <dbReference type="Proteomes" id="UP001550603"/>
    </source>
</evidence>
<feature type="region of interest" description="Disordered" evidence="1">
    <location>
        <begin position="185"/>
        <end position="258"/>
    </location>
</feature>
<dbReference type="RefSeq" id="WP_359784389.1">
    <property type="nucleotide sequence ID" value="NZ_JBEYBN010000001.1"/>
</dbReference>
<feature type="transmembrane region" description="Helical" evidence="2">
    <location>
        <begin position="97"/>
        <end position="122"/>
    </location>
</feature>
<accession>A0ABV2XLW6</accession>
<name>A0ABV2XLW6_9ACTN</name>
<feature type="compositionally biased region" description="Basic and acidic residues" evidence="1">
    <location>
        <begin position="190"/>
        <end position="214"/>
    </location>
</feature>
<keyword evidence="2" id="KW-0472">Membrane</keyword>
<comment type="caution">
    <text evidence="3">The sequence shown here is derived from an EMBL/GenBank/DDBJ whole genome shotgun (WGS) entry which is preliminary data.</text>
</comment>
<reference evidence="3 4" key="1">
    <citation type="submission" date="2024-06" db="EMBL/GenBank/DDBJ databases">
        <title>The Natural Products Discovery Center: Release of the First 8490 Sequenced Strains for Exploring Actinobacteria Biosynthetic Diversity.</title>
        <authorList>
            <person name="Kalkreuter E."/>
            <person name="Kautsar S.A."/>
            <person name="Yang D."/>
            <person name="Bader C.D."/>
            <person name="Teijaro C.N."/>
            <person name="Fluegel L."/>
            <person name="Davis C.M."/>
            <person name="Simpson J.R."/>
            <person name="Lauterbach L."/>
            <person name="Steele A.D."/>
            <person name="Gui C."/>
            <person name="Meng S."/>
            <person name="Li G."/>
            <person name="Viehrig K."/>
            <person name="Ye F."/>
            <person name="Su P."/>
            <person name="Kiefer A.F."/>
            <person name="Nichols A."/>
            <person name="Cepeda A.J."/>
            <person name="Yan W."/>
            <person name="Fan B."/>
            <person name="Jiang Y."/>
            <person name="Adhikari A."/>
            <person name="Zheng C.-J."/>
            <person name="Schuster L."/>
            <person name="Cowan T.M."/>
            <person name="Smanski M.J."/>
            <person name="Chevrette M.G."/>
            <person name="De Carvalho L.P.S."/>
            <person name="Shen B."/>
        </authorList>
    </citation>
    <scope>NUCLEOTIDE SEQUENCE [LARGE SCALE GENOMIC DNA]</scope>
    <source>
        <strain evidence="3 4">NPDC019583</strain>
    </source>
</reference>
<feature type="compositionally biased region" description="Basic and acidic residues" evidence="1">
    <location>
        <begin position="387"/>
        <end position="396"/>
    </location>
</feature>
<evidence type="ECO:0000313" key="3">
    <source>
        <dbReference type="EMBL" id="MEU2264998.1"/>
    </source>
</evidence>
<feature type="transmembrane region" description="Helical" evidence="2">
    <location>
        <begin position="163"/>
        <end position="182"/>
    </location>
</feature>
<feature type="compositionally biased region" description="Pro residues" evidence="1">
    <location>
        <begin position="249"/>
        <end position="258"/>
    </location>
</feature>
<evidence type="ECO:0000256" key="1">
    <source>
        <dbReference type="SAM" id="MobiDB-lite"/>
    </source>
</evidence>
<feature type="region of interest" description="Disordered" evidence="1">
    <location>
        <begin position="1"/>
        <end position="66"/>
    </location>
</feature>
<evidence type="ECO:0000256" key="2">
    <source>
        <dbReference type="SAM" id="Phobius"/>
    </source>
</evidence>
<dbReference type="Proteomes" id="UP001550603">
    <property type="component" value="Unassembled WGS sequence"/>
</dbReference>
<feature type="region of interest" description="Disordered" evidence="1">
    <location>
        <begin position="315"/>
        <end position="414"/>
    </location>
</feature>
<sequence length="414" mass="43803">MTTPATVQAPEPDGEAQTAVGLTGDKVGALPEPESVHEREPEPGEPDPGEPGEGPEPLPTLALPDLRPYADPKAVVDITRRGIKASRRPASSVARRVVVAVAFAVRHMLAGTAALLGLLVGWLTGEYGNKGSRLMRFGGVAAVLLGVAHTLADYPTEGVLGLLWMWVMIGFAHRTGTLDTLLRKARGQKKKDDGKTAAKPAEESPAKDTRDAPAPRRKGLAGWLRRKSAQTTDHAPAETLDETPGEQPEQPPTEAPAEPPLTALIRELIGDENGVHLAVLRPAMRERLPGLATATDKQLREQLVQAGFDPSKTFRARGVAGRAGVHRSELPPLLSPESGSEAERSGSPPPESGSDQGSSPPALRRSPGAESARQVRQKLPDGWTAEEVARGFRTVDDPGAGPTAARVERLEDVG</sequence>
<feature type="compositionally biased region" description="Basic residues" evidence="1">
    <location>
        <begin position="215"/>
        <end position="228"/>
    </location>
</feature>
<protein>
    <submittedName>
        <fullName evidence="3">Uncharacterized protein</fullName>
    </submittedName>
</protein>